<evidence type="ECO:0008006" key="4">
    <source>
        <dbReference type="Google" id="ProtNLM"/>
    </source>
</evidence>
<name>A0A6G0NRR8_9STRA</name>
<dbReference type="SMART" id="SM00185">
    <property type="entry name" value="ARM"/>
    <property type="match status" value="4"/>
</dbReference>
<dbReference type="PANTHER" id="PTHR23315">
    <property type="entry name" value="U BOX DOMAIN-CONTAINING"/>
    <property type="match status" value="1"/>
</dbReference>
<proteinExistence type="predicted"/>
<dbReference type="Proteomes" id="UP000476176">
    <property type="component" value="Unassembled WGS sequence"/>
</dbReference>
<dbReference type="AlphaFoldDB" id="A0A6G0NRR8"/>
<accession>A0A6G0NRR8</accession>
<organism evidence="2 3">
    <name type="scientific">Phytophthora fragariae</name>
    <dbReference type="NCBI Taxonomy" id="53985"/>
    <lineage>
        <taxon>Eukaryota</taxon>
        <taxon>Sar</taxon>
        <taxon>Stramenopiles</taxon>
        <taxon>Oomycota</taxon>
        <taxon>Peronosporomycetes</taxon>
        <taxon>Peronosporales</taxon>
        <taxon>Peronosporaceae</taxon>
        <taxon>Phytophthora</taxon>
    </lineage>
</organism>
<dbReference type="EMBL" id="QXGC01000831">
    <property type="protein sequence ID" value="KAE9219529.1"/>
    <property type="molecule type" value="Genomic_DNA"/>
</dbReference>
<evidence type="ECO:0000313" key="3">
    <source>
        <dbReference type="Proteomes" id="UP000476176"/>
    </source>
</evidence>
<dbReference type="PANTHER" id="PTHR23315:SF7">
    <property type="entry name" value="U-BOX DOMAIN-CONTAINING PROTEIN 4"/>
    <property type="match status" value="1"/>
</dbReference>
<reference evidence="2 3" key="1">
    <citation type="submission" date="2018-09" db="EMBL/GenBank/DDBJ databases">
        <title>Genomic investigation of the strawberry pathogen Phytophthora fragariae indicates pathogenicity is determined by transcriptional variation in three key races.</title>
        <authorList>
            <person name="Adams T.M."/>
            <person name="Armitage A.D."/>
            <person name="Sobczyk M.K."/>
            <person name="Bates H.J."/>
            <person name="Dunwell J.M."/>
            <person name="Nellist C.F."/>
            <person name="Harrison R.J."/>
        </authorList>
    </citation>
    <scope>NUCLEOTIDE SEQUENCE [LARGE SCALE GENOMIC DNA]</scope>
    <source>
        <strain evidence="2 3">BC-23</strain>
    </source>
</reference>
<dbReference type="InterPro" id="IPR000225">
    <property type="entry name" value="Armadillo"/>
</dbReference>
<evidence type="ECO:0000256" key="1">
    <source>
        <dbReference type="PROSITE-ProRule" id="PRU00259"/>
    </source>
</evidence>
<dbReference type="Gene3D" id="1.25.10.10">
    <property type="entry name" value="Leucine-rich Repeat Variant"/>
    <property type="match status" value="2"/>
</dbReference>
<sequence>MSLNSETRANFAASGALPVLVSSLLSSGNSHEREAAAGALWALASDRENGVAIADVGGLYALVDLVQRGNVNERQVAAGALWALSGSTEHQAVIAALGGIRALVSLASDRKENALGVLWNLAYNHLGRQDELAACGAIDSLVDLSRTGTFKQKELATGVLGFISRFLSAQDKEDIAANGGVETLLIRVDSDS</sequence>
<comment type="caution">
    <text evidence="2">The sequence shown here is derived from an EMBL/GenBank/DDBJ whole genome shotgun (WGS) entry which is preliminary data.</text>
</comment>
<dbReference type="InterPro" id="IPR011989">
    <property type="entry name" value="ARM-like"/>
</dbReference>
<dbReference type="SUPFAM" id="SSF48371">
    <property type="entry name" value="ARM repeat"/>
    <property type="match status" value="1"/>
</dbReference>
<dbReference type="PROSITE" id="PS50176">
    <property type="entry name" value="ARM_REPEAT"/>
    <property type="match status" value="2"/>
</dbReference>
<feature type="repeat" description="ARM" evidence="1">
    <location>
        <begin position="15"/>
        <end position="58"/>
    </location>
</feature>
<dbReference type="InterPro" id="IPR016024">
    <property type="entry name" value="ARM-type_fold"/>
</dbReference>
<protein>
    <recommendedName>
        <fullName evidence="4">Armadillo repeat-containing domain-containing protein</fullName>
    </recommendedName>
</protein>
<gene>
    <name evidence="2" type="ORF">PF004_g13575</name>
</gene>
<evidence type="ECO:0000313" key="2">
    <source>
        <dbReference type="EMBL" id="KAE9219529.1"/>
    </source>
</evidence>
<feature type="repeat" description="ARM" evidence="1">
    <location>
        <begin position="57"/>
        <end position="99"/>
    </location>
</feature>